<dbReference type="eggNOG" id="ENOG502TJHI">
    <property type="taxonomic scope" value="Eukaryota"/>
</dbReference>
<dbReference type="STRING" id="1561998.A0A1I7TVU2"/>
<reference evidence="3" key="1">
    <citation type="submission" date="2016-11" db="UniProtKB">
        <authorList>
            <consortium name="WormBaseParasite"/>
        </authorList>
    </citation>
    <scope>IDENTIFICATION</scope>
</reference>
<keyword evidence="1" id="KW-0175">Coiled coil</keyword>
<keyword evidence="2" id="KW-1185">Reference proteome</keyword>
<evidence type="ECO:0000313" key="2">
    <source>
        <dbReference type="Proteomes" id="UP000095282"/>
    </source>
</evidence>
<evidence type="ECO:0000313" key="3">
    <source>
        <dbReference type="WBParaSite" id="Csp11.Scaffold629.g12296.t1"/>
    </source>
</evidence>
<dbReference type="WBParaSite" id="Csp11.Scaffold629.g12296.t1">
    <property type="protein sequence ID" value="Csp11.Scaffold629.g12296.t1"/>
    <property type="gene ID" value="Csp11.Scaffold629.g12296"/>
</dbReference>
<proteinExistence type="predicted"/>
<dbReference type="PANTHER" id="PTHR31464">
    <property type="entry name" value="PROTEIN CBG01266"/>
    <property type="match status" value="1"/>
</dbReference>
<dbReference type="AlphaFoldDB" id="A0A1I7TVU2"/>
<feature type="coiled-coil region" evidence="1">
    <location>
        <begin position="96"/>
        <end position="123"/>
    </location>
</feature>
<dbReference type="PANTHER" id="PTHR31464:SF3">
    <property type="entry name" value="AAA DOMAIN-CONTAINING PROTEIN-RELATED"/>
    <property type="match status" value="1"/>
</dbReference>
<sequence length="441" mass="49858">MSAIIVSEIIGKEIVFSKTYEDGGTYLEISKIEGPAAVPAEREREVEVVDGVVKIITGSLAIGMVVTPPPVNAVLGVLAGVGALISVGLSFAPDKVDPVQEKLEELTKKIEELDEKIIERFDDMKSFISENKFSVEIIGEVATLKKLMNDVLTLHSKEAIQNFANAYEQNSPLNIAYILMSLLAQRSTNPMAMAMEKDKDKRTETFNTWENIIQTIIGDLYFLEGIACGLLKKSNLYDGKRLIEQVDEINEVVKIWGDKYINGAWNEFKKGLPDYLKSHTHLNNWQKSEDIRNSLQKTCPEHSFYVCITNRIYENHHVSYVCTNPDDFIEVRDQGLCCAFVYRSRKAKNTKKEEFERVQKILDDCGYGSKMSWEYTKTIEQLFHRNLLPLRQNDAGLTFMIYYYCEPAITHTNIEGWGKGPGAFGDFTGSSMDRTILLGLP</sequence>
<dbReference type="Proteomes" id="UP000095282">
    <property type="component" value="Unplaced"/>
</dbReference>
<evidence type="ECO:0000256" key="1">
    <source>
        <dbReference type="SAM" id="Coils"/>
    </source>
</evidence>
<organism evidence="2 3">
    <name type="scientific">Caenorhabditis tropicalis</name>
    <dbReference type="NCBI Taxonomy" id="1561998"/>
    <lineage>
        <taxon>Eukaryota</taxon>
        <taxon>Metazoa</taxon>
        <taxon>Ecdysozoa</taxon>
        <taxon>Nematoda</taxon>
        <taxon>Chromadorea</taxon>
        <taxon>Rhabditida</taxon>
        <taxon>Rhabditina</taxon>
        <taxon>Rhabditomorpha</taxon>
        <taxon>Rhabditoidea</taxon>
        <taxon>Rhabditidae</taxon>
        <taxon>Peloderinae</taxon>
        <taxon>Caenorhabditis</taxon>
    </lineage>
</organism>
<dbReference type="Pfam" id="PF05075">
    <property type="entry name" value="DUF684"/>
    <property type="match status" value="1"/>
</dbReference>
<accession>A0A1I7TVU2</accession>
<protein>
    <submittedName>
        <fullName evidence="3">Crystaline entomocidal protoxin</fullName>
    </submittedName>
</protein>
<dbReference type="InterPro" id="IPR007767">
    <property type="entry name" value="DUF684"/>
</dbReference>
<name>A0A1I7TVU2_9PELO</name>